<evidence type="ECO:0000256" key="2">
    <source>
        <dbReference type="ARBA" id="ARBA00008891"/>
    </source>
</evidence>
<evidence type="ECO:0000256" key="3">
    <source>
        <dbReference type="ARBA" id="ARBA00013229"/>
    </source>
</evidence>
<dbReference type="OMA" id="CQFSGYQ"/>
<dbReference type="Proteomes" id="UP000001056">
    <property type="component" value="Unassembled WGS sequence"/>
</dbReference>
<evidence type="ECO:0000256" key="5">
    <source>
        <dbReference type="ARBA" id="ARBA00023085"/>
    </source>
</evidence>
<dbReference type="EC" id="3.1.1.11" evidence="3"/>
<feature type="domain" description="Pectinesterase catalytic" evidence="8">
    <location>
        <begin position="187"/>
        <end position="248"/>
    </location>
</feature>
<dbReference type="eggNOG" id="ENOG502QT6U">
    <property type="taxonomic scope" value="Eukaryota"/>
</dbReference>
<dbReference type="STRING" id="306901.Q2GU03"/>
<dbReference type="InterPro" id="IPR000070">
    <property type="entry name" value="Pectinesterase_cat"/>
</dbReference>
<gene>
    <name evidence="9" type="ORF">CHGG_08551</name>
</gene>
<dbReference type="Gene3D" id="2.160.20.10">
    <property type="entry name" value="Single-stranded right-handed beta-helix, Pectin lyase-like"/>
    <property type="match status" value="2"/>
</dbReference>
<dbReference type="RefSeq" id="XP_001226478.1">
    <property type="nucleotide sequence ID" value="XM_001226477.1"/>
</dbReference>
<dbReference type="SUPFAM" id="SSF51126">
    <property type="entry name" value="Pectin lyase-like"/>
    <property type="match status" value="1"/>
</dbReference>
<dbReference type="GO" id="GO:0030599">
    <property type="term" value="F:pectinesterase activity"/>
    <property type="evidence" value="ECO:0007669"/>
    <property type="project" value="UniProtKB-EC"/>
</dbReference>
<dbReference type="UniPathway" id="UPA00545">
    <property type="reaction ID" value="UER00823"/>
</dbReference>
<keyword evidence="5" id="KW-0063">Aspartyl esterase</keyword>
<dbReference type="InterPro" id="IPR011050">
    <property type="entry name" value="Pectin_lyase_fold/virulence"/>
</dbReference>
<dbReference type="InParanoid" id="Q2GU03"/>
<dbReference type="GeneID" id="4395268"/>
<keyword evidence="4" id="KW-0378">Hydrolase</keyword>
<evidence type="ECO:0000259" key="8">
    <source>
        <dbReference type="Pfam" id="PF01095"/>
    </source>
</evidence>
<evidence type="ECO:0000256" key="4">
    <source>
        <dbReference type="ARBA" id="ARBA00022801"/>
    </source>
</evidence>
<dbReference type="HOGENOM" id="CLU_012243_1_2_1"/>
<dbReference type="InterPro" id="IPR012334">
    <property type="entry name" value="Pectin_lyas_fold"/>
</dbReference>
<evidence type="ECO:0000256" key="7">
    <source>
        <dbReference type="SAM" id="SignalP"/>
    </source>
</evidence>
<evidence type="ECO:0000313" key="10">
    <source>
        <dbReference type="Proteomes" id="UP000001056"/>
    </source>
</evidence>
<protein>
    <recommendedName>
        <fullName evidence="3">pectinesterase</fullName>
        <ecNumber evidence="3">3.1.1.11</ecNumber>
    </recommendedName>
    <alternativeName>
        <fullName evidence="6">Pectin methylesterase A</fullName>
    </alternativeName>
</protein>
<reference evidence="10" key="1">
    <citation type="journal article" date="2015" name="Genome Announc.">
        <title>Draft genome sequence of the cellulolytic fungus Chaetomium globosum.</title>
        <authorList>
            <person name="Cuomo C.A."/>
            <person name="Untereiner W.A."/>
            <person name="Ma L.-J."/>
            <person name="Grabherr M."/>
            <person name="Birren B.W."/>
        </authorList>
    </citation>
    <scope>NUCLEOTIDE SEQUENCE [LARGE SCALE GENOMIC DNA]</scope>
    <source>
        <strain evidence="10">ATCC 6205 / CBS 148.51 / DSM 1962 / NBRC 6347 / NRRL 1970</strain>
    </source>
</reference>
<feature type="chain" id="PRO_5011120117" description="pectinesterase" evidence="7">
    <location>
        <begin position="22"/>
        <end position="274"/>
    </location>
</feature>
<keyword evidence="10" id="KW-1185">Reference proteome</keyword>
<sequence length="274" mass="29062">MRFTLSKLVSAILCLAPLGDALPNAATEVLPRAAGRTTPPSGCLSVGNGGQYGSITEAINALGSGTAVACIFIYPGTYTVADGVSVKYKGPLTLYGSTTDTSKQNANTVTFTRNRGSQDAGSLDASATFNIVSNNFRAYNINFRNTYGTQGQAVAVAANGDKQGYYACGFYGYQDTLTIRAASGANVAGKVFLGRPWRALPRVIFQNSDLSDVVHPEGWTTMAEGATPEFREFQNTGDGSGTSKRKWLTSPTTAGVSKTQLWGSDWKTWVDTAW</sequence>
<dbReference type="GO" id="GO:0045490">
    <property type="term" value="P:pectin catabolic process"/>
    <property type="evidence" value="ECO:0007669"/>
    <property type="project" value="UniProtKB-UniPathway"/>
</dbReference>
<accession>Q2GU03</accession>
<dbReference type="Pfam" id="PF01095">
    <property type="entry name" value="Pectinesterase"/>
    <property type="match status" value="2"/>
</dbReference>
<dbReference type="PANTHER" id="PTHR31321">
    <property type="entry name" value="ACYL-COA THIOESTER HYDROLASE YBHC-RELATED"/>
    <property type="match status" value="1"/>
</dbReference>
<evidence type="ECO:0000313" key="9">
    <source>
        <dbReference type="EMBL" id="EAQ84537.1"/>
    </source>
</evidence>
<dbReference type="EMBL" id="CH408034">
    <property type="protein sequence ID" value="EAQ84537.1"/>
    <property type="molecule type" value="Genomic_DNA"/>
</dbReference>
<keyword evidence="7" id="KW-0732">Signal</keyword>
<dbReference type="AlphaFoldDB" id="Q2GU03"/>
<feature type="domain" description="Pectinesterase catalytic" evidence="8">
    <location>
        <begin position="49"/>
        <end position="179"/>
    </location>
</feature>
<dbReference type="OrthoDB" id="2019149at2759"/>
<dbReference type="VEuPathDB" id="FungiDB:CHGG_08551"/>
<proteinExistence type="inferred from homology"/>
<dbReference type="GO" id="GO:0042545">
    <property type="term" value="P:cell wall modification"/>
    <property type="evidence" value="ECO:0007669"/>
    <property type="project" value="InterPro"/>
</dbReference>
<feature type="signal peptide" evidence="7">
    <location>
        <begin position="1"/>
        <end position="21"/>
    </location>
</feature>
<comment type="similarity">
    <text evidence="2">Belongs to the pectinesterase family.</text>
</comment>
<name>Q2GU03_CHAGB</name>
<organism evidence="9 10">
    <name type="scientific">Chaetomium globosum (strain ATCC 6205 / CBS 148.51 / DSM 1962 / NBRC 6347 / NRRL 1970)</name>
    <name type="common">Soil fungus</name>
    <dbReference type="NCBI Taxonomy" id="306901"/>
    <lineage>
        <taxon>Eukaryota</taxon>
        <taxon>Fungi</taxon>
        <taxon>Dikarya</taxon>
        <taxon>Ascomycota</taxon>
        <taxon>Pezizomycotina</taxon>
        <taxon>Sordariomycetes</taxon>
        <taxon>Sordariomycetidae</taxon>
        <taxon>Sordariales</taxon>
        <taxon>Chaetomiaceae</taxon>
        <taxon>Chaetomium</taxon>
    </lineage>
</organism>
<comment type="pathway">
    <text evidence="1">Glycan metabolism; pectin degradation; 2-dehydro-3-deoxy-D-gluconate from pectin: step 1/5.</text>
</comment>
<dbReference type="PANTHER" id="PTHR31321:SF57">
    <property type="entry name" value="PECTINESTERASE 53-RELATED"/>
    <property type="match status" value="1"/>
</dbReference>
<evidence type="ECO:0000256" key="6">
    <source>
        <dbReference type="ARBA" id="ARBA00042203"/>
    </source>
</evidence>
<evidence type="ECO:0000256" key="1">
    <source>
        <dbReference type="ARBA" id="ARBA00005184"/>
    </source>
</evidence>